<dbReference type="Gene3D" id="3.80.10.10">
    <property type="entry name" value="Ribonuclease Inhibitor"/>
    <property type="match status" value="1"/>
</dbReference>
<dbReference type="Gene3D" id="3.40.50.1580">
    <property type="entry name" value="Nucleoside phosphorylase domain"/>
    <property type="match status" value="1"/>
</dbReference>
<organism evidence="7 8">
    <name type="scientific">Porites lobata</name>
    <dbReference type="NCBI Taxonomy" id="104759"/>
    <lineage>
        <taxon>Eukaryota</taxon>
        <taxon>Metazoa</taxon>
        <taxon>Cnidaria</taxon>
        <taxon>Anthozoa</taxon>
        <taxon>Hexacorallia</taxon>
        <taxon>Scleractinia</taxon>
        <taxon>Fungiina</taxon>
        <taxon>Poritidae</taxon>
        <taxon>Porites</taxon>
    </lineage>
</organism>
<dbReference type="InterPro" id="IPR032675">
    <property type="entry name" value="LRR_dom_sf"/>
</dbReference>
<evidence type="ECO:0000313" key="7">
    <source>
        <dbReference type="EMBL" id="CAH3119624.1"/>
    </source>
</evidence>
<keyword evidence="8" id="KW-1185">Reference proteome</keyword>
<evidence type="ECO:0000256" key="2">
    <source>
        <dbReference type="ARBA" id="ARBA00022737"/>
    </source>
</evidence>
<feature type="region of interest" description="Disordered" evidence="5">
    <location>
        <begin position="1"/>
        <end position="89"/>
    </location>
</feature>
<dbReference type="PROSITE" id="PS50837">
    <property type="entry name" value="NACHT"/>
    <property type="match status" value="1"/>
</dbReference>
<proteinExistence type="predicted"/>
<keyword evidence="4" id="KW-0067">ATP-binding</keyword>
<dbReference type="Proteomes" id="UP001159405">
    <property type="component" value="Unassembled WGS sequence"/>
</dbReference>
<evidence type="ECO:0000256" key="1">
    <source>
        <dbReference type="ARBA" id="ARBA00022614"/>
    </source>
</evidence>
<evidence type="ECO:0000256" key="5">
    <source>
        <dbReference type="SAM" id="MobiDB-lite"/>
    </source>
</evidence>
<name>A0ABN8NRP8_9CNID</name>
<dbReference type="InterPro" id="IPR000845">
    <property type="entry name" value="Nucleoside_phosphorylase_d"/>
</dbReference>
<feature type="compositionally biased region" description="Polar residues" evidence="5">
    <location>
        <begin position="27"/>
        <end position="42"/>
    </location>
</feature>
<keyword evidence="1" id="KW-0433">Leucine-rich repeat</keyword>
<dbReference type="SUPFAM" id="SSF52540">
    <property type="entry name" value="P-loop containing nucleoside triphosphate hydrolases"/>
    <property type="match status" value="1"/>
</dbReference>
<protein>
    <recommendedName>
        <fullName evidence="6">NACHT domain-containing protein</fullName>
    </recommendedName>
</protein>
<feature type="compositionally biased region" description="Basic residues" evidence="5">
    <location>
        <begin position="64"/>
        <end position="77"/>
    </location>
</feature>
<gene>
    <name evidence="7" type="ORF">PLOB_00027156</name>
</gene>
<keyword evidence="3" id="KW-0547">Nucleotide-binding</keyword>
<dbReference type="InterPro" id="IPR007111">
    <property type="entry name" value="NACHT_NTPase"/>
</dbReference>
<dbReference type="Pfam" id="PF01048">
    <property type="entry name" value="PNP_UDP_1"/>
    <property type="match status" value="1"/>
</dbReference>
<dbReference type="EMBL" id="CALNXK010000033">
    <property type="protein sequence ID" value="CAH3119624.1"/>
    <property type="molecule type" value="Genomic_DNA"/>
</dbReference>
<dbReference type="InterPro" id="IPR051261">
    <property type="entry name" value="NLR"/>
</dbReference>
<feature type="compositionally biased region" description="Basic and acidic residues" evidence="5">
    <location>
        <begin position="78"/>
        <end position="89"/>
    </location>
</feature>
<accession>A0ABN8NRP8</accession>
<evidence type="ECO:0000256" key="4">
    <source>
        <dbReference type="ARBA" id="ARBA00022840"/>
    </source>
</evidence>
<reference evidence="7 8" key="1">
    <citation type="submission" date="2022-05" db="EMBL/GenBank/DDBJ databases">
        <authorList>
            <consortium name="Genoscope - CEA"/>
            <person name="William W."/>
        </authorList>
    </citation>
    <scope>NUCLEOTIDE SEQUENCE [LARGE SCALE GENOMIC DNA]</scope>
</reference>
<dbReference type="SUPFAM" id="SSF53167">
    <property type="entry name" value="Purine and uridine phosphorylases"/>
    <property type="match status" value="1"/>
</dbReference>
<keyword evidence="2" id="KW-0677">Repeat</keyword>
<feature type="compositionally biased region" description="Low complexity" evidence="5">
    <location>
        <begin position="48"/>
        <end position="63"/>
    </location>
</feature>
<dbReference type="SMART" id="SM00368">
    <property type="entry name" value="LRR_RI"/>
    <property type="match status" value="3"/>
</dbReference>
<dbReference type="Gene3D" id="3.40.50.300">
    <property type="entry name" value="P-loop containing nucleotide triphosphate hydrolases"/>
    <property type="match status" value="1"/>
</dbReference>
<dbReference type="InterPro" id="IPR027417">
    <property type="entry name" value="P-loop_NTPase"/>
</dbReference>
<evidence type="ECO:0000313" key="8">
    <source>
        <dbReference type="Proteomes" id="UP001159405"/>
    </source>
</evidence>
<dbReference type="PANTHER" id="PTHR24106">
    <property type="entry name" value="NACHT, LRR AND CARD DOMAINS-CONTAINING"/>
    <property type="match status" value="1"/>
</dbReference>
<feature type="domain" description="NACHT" evidence="6">
    <location>
        <begin position="431"/>
        <end position="578"/>
    </location>
</feature>
<sequence>MQAIKRKRDVAEDSDEEESKILKSSEDTPNSSEGSHGNTHQITAGLLSSSSKNTASNTKNQRTTSKRKRKKKRKRERKERTLKESIRDPPELNKVLPSLADIKAVTRPSKHADLPVDVLLLTVKNCEFVACFSELKKPYRCWFDGLGYVYFSDNAATLLRPKAVISVGVCSGLHPEKSKLGDVVVSAKLTTYASKVVIDNQEHSTGMRNYVSKRFLNVIKNCADGWKAPLKNVANAQQEVQVHTAAEFLSGPEEVISGQRRDQLAETNPQAIAMENEGEGVFAAAFDCEIEWLIVKGIADYADGSQLASQHWYSCASVMAASLVAHILNEPCVFHSWRHYQVPSIIEDMKKHVREVTEQPYGDLKSPFHNPGEGPRRDLKLDEIFTNLIIYEGRVEYDFTGDRMKQLQEYHKANENLRPTLPGDIFGAKTRKILVVGRPGIGKTMFSTKILHDWASDTLFNKTQKSQIDFKVAFLIKLRMFNTRSKELNLRELLDHSEYSSRALSEEIWNYIRHNPKRVLVIFDGFDEYSYRTEISKDDVPYRNNEEDKMPVHFLLKKIVAGKILTGATVLTTTRPNAVSCVRSLNFNRAVEILGFTTEQVNDYVGKFTKLEDKAETIRQHITSNLNLLAFCYIPVNCFIICSCLLELLVNTSLTSLHYLPTRLTEIYSIAIKMFYFSYDDGQYRHNKTEGQQFFLKPFKELPSSVQKVFTRLGKIAFNGIQEGRLIFESHEVNSLKSNGLFHRLPDTKDHPLADGREQYCFLHLTLQEFLAAKYLVDTLSSEQLRGFVSDHIQDGAWKVVMQFVAGLLAEKEGQSTDIFSNLLPSNTVTEEFEIMMNEDSEERTETLTCWPAYKHRLLVVTLFNCMYENKASDREVQKKLAKIGCNELDFRRCKLSPLDCLALVHALKSVEGILHFYLDGNNLQSLGCIEIAKLLPGNQHNQGFCELKRLNLGDLGANNITDKAVKHLSTALTHTNCKLNSLDLWGNNITDEAVKHLSTALTHTNCKLNSLDLRGNSISDKGKNLLNSMNINCEVII</sequence>
<evidence type="ECO:0000259" key="6">
    <source>
        <dbReference type="PROSITE" id="PS50837"/>
    </source>
</evidence>
<dbReference type="Pfam" id="PF05729">
    <property type="entry name" value="NACHT"/>
    <property type="match status" value="1"/>
</dbReference>
<dbReference type="InterPro" id="IPR035994">
    <property type="entry name" value="Nucleoside_phosphorylase_sf"/>
</dbReference>
<comment type="caution">
    <text evidence="7">The sequence shown here is derived from an EMBL/GenBank/DDBJ whole genome shotgun (WGS) entry which is preliminary data.</text>
</comment>
<evidence type="ECO:0000256" key="3">
    <source>
        <dbReference type="ARBA" id="ARBA00022741"/>
    </source>
</evidence>
<dbReference type="SUPFAM" id="SSF52047">
    <property type="entry name" value="RNI-like"/>
    <property type="match status" value="1"/>
</dbReference>